<dbReference type="SUPFAM" id="SSF53067">
    <property type="entry name" value="Actin-like ATPase domain"/>
    <property type="match status" value="1"/>
</dbReference>
<dbReference type="PANTHER" id="PTHR34847:SF1">
    <property type="entry name" value="NODULATION PROTEIN U"/>
    <property type="match status" value="1"/>
</dbReference>
<evidence type="ECO:0000259" key="2">
    <source>
        <dbReference type="Pfam" id="PF02543"/>
    </source>
</evidence>
<proteinExistence type="inferred from homology"/>
<evidence type="ECO:0008006" key="5">
    <source>
        <dbReference type="Google" id="ProtNLM"/>
    </source>
</evidence>
<name>A0A381X4C9_9ZZZZ</name>
<dbReference type="EMBL" id="UINC01013717">
    <property type="protein sequence ID" value="SVA59067.1"/>
    <property type="molecule type" value="Genomic_DNA"/>
</dbReference>
<dbReference type="InterPro" id="IPR038152">
    <property type="entry name" value="Carbam_trans_C_sf"/>
</dbReference>
<dbReference type="GO" id="GO:0003824">
    <property type="term" value="F:catalytic activity"/>
    <property type="evidence" value="ECO:0007669"/>
    <property type="project" value="InterPro"/>
</dbReference>
<dbReference type="InterPro" id="IPR051338">
    <property type="entry name" value="NodU/CmcH_Carbamoyltrnsfr"/>
</dbReference>
<accession>A0A381X4C9</accession>
<dbReference type="InterPro" id="IPR031730">
    <property type="entry name" value="Carbam_trans_C"/>
</dbReference>
<comment type="similarity">
    <text evidence="1">Belongs to the NodU/CmcH family.</text>
</comment>
<dbReference type="PANTHER" id="PTHR34847">
    <property type="entry name" value="NODULATION PROTEIN U"/>
    <property type="match status" value="1"/>
</dbReference>
<feature type="domain" description="Carbamoyltransferase" evidence="2">
    <location>
        <begin position="4"/>
        <end position="353"/>
    </location>
</feature>
<feature type="domain" description="Carbamoyltransferase C-terminal" evidence="3">
    <location>
        <begin position="415"/>
        <end position="582"/>
    </location>
</feature>
<dbReference type="InterPro" id="IPR003696">
    <property type="entry name" value="Carbtransf_dom"/>
</dbReference>
<evidence type="ECO:0000313" key="4">
    <source>
        <dbReference type="EMBL" id="SVA59067.1"/>
    </source>
</evidence>
<protein>
    <recommendedName>
        <fullName evidence="5">Carbamoyltransferase</fullName>
    </recommendedName>
</protein>
<gene>
    <name evidence="4" type="ORF">METZ01_LOCUS111921</name>
</gene>
<dbReference type="Gene3D" id="3.30.420.40">
    <property type="match status" value="2"/>
</dbReference>
<dbReference type="Gene3D" id="3.90.870.20">
    <property type="entry name" value="Carbamoyltransferase, C-terminal domain"/>
    <property type="match status" value="1"/>
</dbReference>
<evidence type="ECO:0000256" key="1">
    <source>
        <dbReference type="ARBA" id="ARBA00006129"/>
    </source>
</evidence>
<dbReference type="Pfam" id="PF02543">
    <property type="entry name" value="Carbam_trans_N"/>
    <property type="match status" value="1"/>
</dbReference>
<dbReference type="Pfam" id="PF16861">
    <property type="entry name" value="Carbam_trans_C"/>
    <property type="match status" value="1"/>
</dbReference>
<reference evidence="4" key="1">
    <citation type="submission" date="2018-05" db="EMBL/GenBank/DDBJ databases">
        <authorList>
            <person name="Lanie J.A."/>
            <person name="Ng W.-L."/>
            <person name="Kazmierczak K.M."/>
            <person name="Andrzejewski T.M."/>
            <person name="Davidsen T.M."/>
            <person name="Wayne K.J."/>
            <person name="Tettelin H."/>
            <person name="Glass J.I."/>
            <person name="Rusch D."/>
            <person name="Podicherti R."/>
            <person name="Tsui H.-C.T."/>
            <person name="Winkler M.E."/>
        </authorList>
    </citation>
    <scope>NUCLEOTIDE SEQUENCE</scope>
</reference>
<organism evidence="4">
    <name type="scientific">marine metagenome</name>
    <dbReference type="NCBI Taxonomy" id="408172"/>
    <lineage>
        <taxon>unclassified sequences</taxon>
        <taxon>metagenomes</taxon>
        <taxon>ecological metagenomes</taxon>
    </lineage>
</organism>
<dbReference type="AlphaFoldDB" id="A0A381X4C9"/>
<dbReference type="InterPro" id="IPR043129">
    <property type="entry name" value="ATPase_NBD"/>
</dbReference>
<dbReference type="CDD" id="cd24098">
    <property type="entry name" value="ASKHA_NBD_TobZ_N"/>
    <property type="match status" value="1"/>
</dbReference>
<evidence type="ECO:0000259" key="3">
    <source>
        <dbReference type="Pfam" id="PF16861"/>
    </source>
</evidence>
<sequence length="586" mass="66669">MSTILGINAFHGDSSACLLVDGKLIAAAEEERFKRVKHWAGFPENAIKYCIKEGNLNLKDLDHIAINSDPKAHLLKKILYTLTNRPQPKFILERYRNKKSRTTLEKDLNNIFPKENFNGKLHHIEHHLSHLASSYLVSPFNDAVAISVDGFGDFTSAAWGICQDNEIRLDQRVFFPNSLGIFYQAITQFLGFPHYGDEYKMMGMAAYGQSVFLDQMRQIVFYEENGTFKLNLDYFVHHNTKVDYQWSGGSPVVGKLFNESKLEELFGIKVRKKDEILQQQHFDLAQSAQAMYEEVFFNLLNVSYSNYESSHLSLAGGCAMNSLANGKVFRRSPYKKVYIQSAAGDAGGAIGAAYIVASKNNEIKKRFHMNHAFFGPSFDNNYHENLLKKRSSELDGHIFDLKKIDDEEVLCRTVAKAISNGLVIGWFQGRMEWGPRALGNRSILCDPRRADIREILNLKIKRRESFRPFAPAILIENVSDWFKEDHEVPFMMQVFEIKGDKQKTIPAVTHADGTGRLQTVDKSSNAIYYKLISEFGKITGVPIILNTSFNENEPVVCTPEEALDTFLRTNMDLLVLGNWTISRQIN</sequence>